<dbReference type="SUPFAM" id="SSF75304">
    <property type="entry name" value="Amidase signature (AS) enzymes"/>
    <property type="match status" value="1"/>
</dbReference>
<dbReference type="InterPro" id="IPR036928">
    <property type="entry name" value="AS_sf"/>
</dbReference>
<dbReference type="Pfam" id="PF01425">
    <property type="entry name" value="Amidase"/>
    <property type="match status" value="1"/>
</dbReference>
<evidence type="ECO:0000313" key="3">
    <source>
        <dbReference type="Proteomes" id="UP001148614"/>
    </source>
</evidence>
<keyword evidence="3" id="KW-1185">Reference proteome</keyword>
<dbReference type="AlphaFoldDB" id="A0A9W8TQG6"/>
<comment type="caution">
    <text evidence="2">The sequence shown here is derived from an EMBL/GenBank/DDBJ whole genome shotgun (WGS) entry which is preliminary data.</text>
</comment>
<protein>
    <recommendedName>
        <fullName evidence="1">Amidase domain-containing protein</fullName>
    </recommendedName>
</protein>
<dbReference type="PANTHER" id="PTHR46310:SF7">
    <property type="entry name" value="AMIDASE 1"/>
    <property type="match status" value="1"/>
</dbReference>
<sequence length="650" mass="72064">MALSEPRTSQSPIATINLGGISYAAVPHVNLDDKSSKVRIAYGTTPDLGPSEYRPVIVVSASQLPSDKSLSGVVSSFIKTNDDVFSSHFLTDIIIVQGGSLDLGRLAEQWSIPVPNPISGSWAPRTILQVMNTSRETPDGPYLLSKGYQLSQAWRLYPDKQGSFITSFIPSGTSSLECTSFQPLDVRLQGVRTAIAVPSRLYSVKSPSTPLAGMRFSIKDNYKISGIPTTQSNRAWCELYEAKSENETAAYVEKLISLGAVIVGKTQMCSFASSEEATDQWIDFHASFNPRGDGYQTPSGSTTGGGTSLAAYDWLDYSIGTDTTGSIRWPAAWCGLFGLRTTWTPKAMEGVYPACRFMDTVGILSRSIAGMQTLVEKSIVSNPEILTTEDDMPKEILYPTDFFPMANDEQQRLVERFVSDLKSYLGVKVTRMSIAERWKNCPPAEAAGKTIQEFIDKAAYNPFYYDGYHEYSAFREEYENKFGKLVYVGPYMRWKWDRGAEVDESMKNKSLQDVEVYRRWFKETILRPVGNRGTSAIMLIPCGNSVPKYRDDPNSPPGPVGPFTWNYIASIQGLPQLVAPIGSIPYESRVTKVTEQLPVVGTIIGAAGSDAMLVDIVQKAFEKSNRPRSVLTGRFMFSEPRRKWYRNEAL</sequence>
<dbReference type="EMBL" id="JANPWZ010000033">
    <property type="protein sequence ID" value="KAJ3580057.1"/>
    <property type="molecule type" value="Genomic_DNA"/>
</dbReference>
<evidence type="ECO:0000313" key="2">
    <source>
        <dbReference type="EMBL" id="KAJ3580057.1"/>
    </source>
</evidence>
<dbReference type="InterPro" id="IPR023631">
    <property type="entry name" value="Amidase_dom"/>
</dbReference>
<gene>
    <name evidence="2" type="ORF">NPX13_g506</name>
</gene>
<dbReference type="Gene3D" id="3.90.1300.10">
    <property type="entry name" value="Amidase signature (AS) domain"/>
    <property type="match status" value="1"/>
</dbReference>
<dbReference type="PANTHER" id="PTHR46310">
    <property type="entry name" value="AMIDASE 1"/>
    <property type="match status" value="1"/>
</dbReference>
<evidence type="ECO:0000259" key="1">
    <source>
        <dbReference type="Pfam" id="PF01425"/>
    </source>
</evidence>
<reference evidence="2" key="1">
    <citation type="submission" date="2022-07" db="EMBL/GenBank/DDBJ databases">
        <title>Genome Sequence of Xylaria arbuscula.</title>
        <authorList>
            <person name="Buettner E."/>
        </authorList>
    </citation>
    <scope>NUCLEOTIDE SEQUENCE</scope>
    <source>
        <strain evidence="2">VT107</strain>
    </source>
</reference>
<dbReference type="Proteomes" id="UP001148614">
    <property type="component" value="Unassembled WGS sequence"/>
</dbReference>
<organism evidence="2 3">
    <name type="scientific">Xylaria arbuscula</name>
    <dbReference type="NCBI Taxonomy" id="114810"/>
    <lineage>
        <taxon>Eukaryota</taxon>
        <taxon>Fungi</taxon>
        <taxon>Dikarya</taxon>
        <taxon>Ascomycota</taxon>
        <taxon>Pezizomycotina</taxon>
        <taxon>Sordariomycetes</taxon>
        <taxon>Xylariomycetidae</taxon>
        <taxon>Xylariales</taxon>
        <taxon>Xylariaceae</taxon>
        <taxon>Xylaria</taxon>
    </lineage>
</organism>
<name>A0A9W8TQG6_9PEZI</name>
<accession>A0A9W8TQG6</accession>
<proteinExistence type="predicted"/>
<feature type="domain" description="Amidase" evidence="1">
    <location>
        <begin position="205"/>
        <end position="613"/>
    </location>
</feature>